<accession>A0A6J5L8E6</accession>
<dbReference type="EMBL" id="LR796237">
    <property type="protein sequence ID" value="CAB4130285.1"/>
    <property type="molecule type" value="Genomic_DNA"/>
</dbReference>
<gene>
    <name evidence="1" type="ORF">UFOVP116_362</name>
</gene>
<name>A0A6J5L8E6_9CAUD</name>
<proteinExistence type="predicted"/>
<organism evidence="1">
    <name type="scientific">uncultured Caudovirales phage</name>
    <dbReference type="NCBI Taxonomy" id="2100421"/>
    <lineage>
        <taxon>Viruses</taxon>
        <taxon>Duplodnaviria</taxon>
        <taxon>Heunggongvirae</taxon>
        <taxon>Uroviricota</taxon>
        <taxon>Caudoviricetes</taxon>
        <taxon>Peduoviridae</taxon>
        <taxon>Maltschvirus</taxon>
        <taxon>Maltschvirus maltsch</taxon>
    </lineage>
</organism>
<reference evidence="1" key="1">
    <citation type="submission" date="2020-04" db="EMBL/GenBank/DDBJ databases">
        <authorList>
            <person name="Chiriac C."/>
            <person name="Salcher M."/>
            <person name="Ghai R."/>
            <person name="Kavagutti S V."/>
        </authorList>
    </citation>
    <scope>NUCLEOTIDE SEQUENCE</scope>
</reference>
<protein>
    <submittedName>
        <fullName evidence="1">Uncharacterized protein</fullName>
    </submittedName>
</protein>
<evidence type="ECO:0000313" key="1">
    <source>
        <dbReference type="EMBL" id="CAB4130285.1"/>
    </source>
</evidence>
<sequence length="71" mass="7989">MTTEIQDTSTLPQIGSKVLAYIDRLNSWVTYTVVGYYSAFDNTINCQKVFVRIADSSGFMAAREVSELKML</sequence>